<keyword evidence="1" id="KW-0732">Signal</keyword>
<dbReference type="PROSITE" id="PS51257">
    <property type="entry name" value="PROKAR_LIPOPROTEIN"/>
    <property type="match status" value="1"/>
</dbReference>
<dbReference type="Proteomes" id="UP000004295">
    <property type="component" value="Unassembled WGS sequence"/>
</dbReference>
<comment type="caution">
    <text evidence="2">The sequence shown here is derived from an EMBL/GenBank/DDBJ whole genome shotgun (WGS) entry which is preliminary data.</text>
</comment>
<name>C3J8F3_POREA</name>
<protein>
    <recommendedName>
        <fullName evidence="4">Outer membrane lipoprotein carrier protein LolA</fullName>
    </recommendedName>
</protein>
<evidence type="ECO:0000313" key="3">
    <source>
        <dbReference type="Proteomes" id="UP000004295"/>
    </source>
</evidence>
<proteinExistence type="predicted"/>
<gene>
    <name evidence="2" type="ORF">POREN0001_1400</name>
</gene>
<dbReference type="CDD" id="cd16325">
    <property type="entry name" value="LolA"/>
    <property type="match status" value="1"/>
</dbReference>
<organism evidence="2 3">
    <name type="scientific">Porphyromonas endodontalis (strain ATCC 35406 / DSM 24491 / JCM 8526 / CCUG 16442 / BCRC 14492 / NCTC 13058 / HG 370)</name>
    <name type="common">Bacteroides endodontalis</name>
    <dbReference type="NCBI Taxonomy" id="553175"/>
    <lineage>
        <taxon>Bacteria</taxon>
        <taxon>Pseudomonadati</taxon>
        <taxon>Bacteroidota</taxon>
        <taxon>Bacteroidia</taxon>
        <taxon>Bacteroidales</taxon>
        <taxon>Porphyromonadaceae</taxon>
        <taxon>Porphyromonas</taxon>
    </lineage>
</organism>
<feature type="chain" id="PRO_5002927896" description="Outer membrane lipoprotein carrier protein LolA" evidence="1">
    <location>
        <begin position="27"/>
        <end position="215"/>
    </location>
</feature>
<accession>C3J8F3</accession>
<dbReference type="RefSeq" id="WP_004332288.1">
    <property type="nucleotide sequence ID" value="NZ_ACNN01000005.1"/>
</dbReference>
<dbReference type="Pfam" id="PF03548">
    <property type="entry name" value="LolA"/>
    <property type="match status" value="1"/>
</dbReference>
<dbReference type="GeneID" id="93365694"/>
<evidence type="ECO:0008006" key="4">
    <source>
        <dbReference type="Google" id="ProtNLM"/>
    </source>
</evidence>
<dbReference type="EMBL" id="ACNN01000005">
    <property type="protein sequence ID" value="EEN83789.1"/>
    <property type="molecule type" value="Genomic_DNA"/>
</dbReference>
<evidence type="ECO:0000256" key="1">
    <source>
        <dbReference type="SAM" id="SignalP"/>
    </source>
</evidence>
<sequence length="215" mass="23903">MKTKRIAIWVALLVFMGCIVPSVAMAQAKQPTAQSLINTVAQRLEKGAKITFSGELFDASGARVETKKGVLYTFGKKFRLRYNPIDANYNGREFSFYNAEDRTYTIMHPSMEDLAALNPFVFLSSSASVYTIKEIGGTKNSRIIAFTPRKKMDNITALEVSFLRKTNAPSQIVGIFADGMRLVMNVTSIEGETPSSQMFIQQQSSYPGSELVDLR</sequence>
<dbReference type="Gene3D" id="2.50.20.10">
    <property type="entry name" value="Lipoprotein localisation LolA/LolB/LppX"/>
    <property type="match status" value="1"/>
</dbReference>
<reference evidence="2 3" key="1">
    <citation type="submission" date="2009-04" db="EMBL/GenBank/DDBJ databases">
        <authorList>
            <person name="Sebastian Y."/>
            <person name="Madupu R."/>
            <person name="Durkin A.S."/>
            <person name="Torralba M."/>
            <person name="Methe B."/>
            <person name="Sutton G.G."/>
            <person name="Strausberg R.L."/>
            <person name="Nelson K.E."/>
        </authorList>
    </citation>
    <scope>NUCLEOTIDE SEQUENCE [LARGE SCALE GENOMIC DNA]</scope>
    <source>
        <strain evidence="3">ATCC 35406 / BCRC 14492 / JCM 8526 / NCTC 13058 / HG 370</strain>
    </source>
</reference>
<evidence type="ECO:0000313" key="2">
    <source>
        <dbReference type="EMBL" id="EEN83789.1"/>
    </source>
</evidence>
<dbReference type="STRING" id="553175.POREN0001_1400"/>
<dbReference type="AlphaFoldDB" id="C3J8F3"/>
<dbReference type="InterPro" id="IPR004564">
    <property type="entry name" value="OM_lipoprot_carrier_LolA-like"/>
</dbReference>
<feature type="signal peptide" evidence="1">
    <location>
        <begin position="1"/>
        <end position="26"/>
    </location>
</feature>
<keyword evidence="3" id="KW-1185">Reference proteome</keyword>